<gene>
    <name evidence="2" type="ORF">SAMN04488003_108156</name>
</gene>
<reference evidence="2 3" key="1">
    <citation type="submission" date="2016-10" db="EMBL/GenBank/DDBJ databases">
        <authorList>
            <person name="de Groot N.N."/>
        </authorList>
    </citation>
    <scope>NUCLEOTIDE SEQUENCE [LARGE SCALE GENOMIC DNA]</scope>
    <source>
        <strain evidence="2 3">DSM 16213</strain>
    </source>
</reference>
<protein>
    <submittedName>
        <fullName evidence="2">Uncharacterized protein</fullName>
    </submittedName>
</protein>
<evidence type="ECO:0000256" key="1">
    <source>
        <dbReference type="SAM" id="MobiDB-lite"/>
    </source>
</evidence>
<dbReference type="AlphaFoldDB" id="A0A1H8DIB2"/>
<name>A0A1H8DIB2_9RHOB</name>
<dbReference type="Proteomes" id="UP000199585">
    <property type="component" value="Unassembled WGS sequence"/>
</dbReference>
<feature type="region of interest" description="Disordered" evidence="1">
    <location>
        <begin position="1"/>
        <end position="23"/>
    </location>
</feature>
<proteinExistence type="predicted"/>
<dbReference type="EMBL" id="FOCI01000008">
    <property type="protein sequence ID" value="SEN06896.1"/>
    <property type="molecule type" value="Genomic_DNA"/>
</dbReference>
<evidence type="ECO:0000313" key="3">
    <source>
        <dbReference type="Proteomes" id="UP000199585"/>
    </source>
</evidence>
<dbReference type="STRING" id="245187.SAMN04488003_108156"/>
<accession>A0A1H8DIB2</accession>
<keyword evidence="3" id="KW-1185">Reference proteome</keyword>
<feature type="region of interest" description="Disordered" evidence="1">
    <location>
        <begin position="78"/>
        <end position="112"/>
    </location>
</feature>
<organism evidence="2 3">
    <name type="scientific">Loktanella fryxellensis</name>
    <dbReference type="NCBI Taxonomy" id="245187"/>
    <lineage>
        <taxon>Bacteria</taxon>
        <taxon>Pseudomonadati</taxon>
        <taxon>Pseudomonadota</taxon>
        <taxon>Alphaproteobacteria</taxon>
        <taxon>Rhodobacterales</taxon>
        <taxon>Roseobacteraceae</taxon>
        <taxon>Loktanella</taxon>
    </lineage>
</organism>
<sequence>MEDLERSAAMDHTDGETWLHGVRGDQTSCRMAPSSFEREIDTVMMGTPVRDCRSGLAGCPDRIVRHAGRSPVGWRQAQQNVWLSGRDRQTRESGLVAGPDADRAGPRRGAGT</sequence>
<evidence type="ECO:0000313" key="2">
    <source>
        <dbReference type="EMBL" id="SEN06896.1"/>
    </source>
</evidence>
<feature type="compositionally biased region" description="Basic and acidic residues" evidence="1">
    <location>
        <begin position="1"/>
        <end position="17"/>
    </location>
</feature>